<evidence type="ECO:0000256" key="6">
    <source>
        <dbReference type="ARBA" id="ARBA00048359"/>
    </source>
</evidence>
<proteinExistence type="predicted"/>
<keyword evidence="4" id="KW-0648">Protein biosynthesis</keyword>
<feature type="domain" description="Methionyl/Valyl/Leucyl/Isoleucyl-tRNA synthetase anticodon-binding" evidence="7">
    <location>
        <begin position="3"/>
        <end position="149"/>
    </location>
</feature>
<organism evidence="8 9">
    <name type="scientific">Chromobacterium piscinae</name>
    <dbReference type="NCBI Taxonomy" id="686831"/>
    <lineage>
        <taxon>Bacteria</taxon>
        <taxon>Pseudomonadati</taxon>
        <taxon>Pseudomonadota</taxon>
        <taxon>Betaproteobacteria</taxon>
        <taxon>Neisseriales</taxon>
        <taxon>Chromobacteriaceae</taxon>
        <taxon>Chromobacterium</taxon>
    </lineage>
</organism>
<keyword evidence="2" id="KW-0547">Nucleotide-binding</keyword>
<dbReference type="Pfam" id="PF08264">
    <property type="entry name" value="Anticodon_1"/>
    <property type="match status" value="1"/>
</dbReference>
<gene>
    <name evidence="8" type="ORF">ABH309_19330</name>
</gene>
<evidence type="ECO:0000256" key="5">
    <source>
        <dbReference type="ARBA" id="ARBA00023146"/>
    </source>
</evidence>
<dbReference type="CDD" id="cd07960">
    <property type="entry name" value="Anticodon_Ia_Ile_BEm"/>
    <property type="match status" value="1"/>
</dbReference>
<evidence type="ECO:0000256" key="1">
    <source>
        <dbReference type="ARBA" id="ARBA00022598"/>
    </source>
</evidence>
<protein>
    <submittedName>
        <fullName evidence="8">Class I tRNA ligase family protein</fullName>
    </submittedName>
</protein>
<comment type="caution">
    <text evidence="8">The sequence shown here is derived from an EMBL/GenBank/DDBJ whole genome shotgun (WGS) entry which is preliminary data.</text>
</comment>
<feature type="non-terminal residue" evidence="8">
    <location>
        <position position="151"/>
    </location>
</feature>
<dbReference type="InterPro" id="IPR050081">
    <property type="entry name" value="Ile-tRNA_ligase"/>
</dbReference>
<evidence type="ECO:0000256" key="4">
    <source>
        <dbReference type="ARBA" id="ARBA00022917"/>
    </source>
</evidence>
<dbReference type="InterPro" id="IPR013155">
    <property type="entry name" value="M/V/L/I-tRNA-synth_anticd-bd"/>
</dbReference>
<keyword evidence="9" id="KW-1185">Reference proteome</keyword>
<evidence type="ECO:0000256" key="2">
    <source>
        <dbReference type="ARBA" id="ARBA00022741"/>
    </source>
</evidence>
<comment type="catalytic activity">
    <reaction evidence="6">
        <text>tRNA(Ile) + L-isoleucine + ATP = L-isoleucyl-tRNA(Ile) + AMP + diphosphate</text>
        <dbReference type="Rhea" id="RHEA:11060"/>
        <dbReference type="Rhea" id="RHEA-COMP:9666"/>
        <dbReference type="Rhea" id="RHEA-COMP:9695"/>
        <dbReference type="ChEBI" id="CHEBI:30616"/>
        <dbReference type="ChEBI" id="CHEBI:33019"/>
        <dbReference type="ChEBI" id="CHEBI:58045"/>
        <dbReference type="ChEBI" id="CHEBI:78442"/>
        <dbReference type="ChEBI" id="CHEBI:78528"/>
        <dbReference type="ChEBI" id="CHEBI:456215"/>
        <dbReference type="EC" id="6.1.1.5"/>
    </reaction>
</comment>
<evidence type="ECO:0000256" key="3">
    <source>
        <dbReference type="ARBA" id="ARBA00022840"/>
    </source>
</evidence>
<keyword evidence="5" id="KW-0030">Aminoacyl-tRNA synthetase</keyword>
<feature type="non-terminal residue" evidence="8">
    <location>
        <position position="1"/>
    </location>
</feature>
<evidence type="ECO:0000313" key="9">
    <source>
        <dbReference type="Proteomes" id="UP001438292"/>
    </source>
</evidence>
<dbReference type="EMBL" id="JBDQQU010000086">
    <property type="protein sequence ID" value="MEO3956596.1"/>
    <property type="molecule type" value="Genomic_DNA"/>
</dbReference>
<dbReference type="RefSeq" id="WP_347787904.1">
    <property type="nucleotide sequence ID" value="NZ_JBDQQU010000086.1"/>
</dbReference>
<evidence type="ECO:0000259" key="7">
    <source>
        <dbReference type="Pfam" id="PF08264"/>
    </source>
</evidence>
<sequence>VGRAQAAQADIVASYDNYDFHEVIQRLMQFCSVEMGSFYLDIIKDRQYTAKGDSLARRSCQTALWHIAEALVRWMAPIMSFTADEIWGYLPGKRAQYVFTEEWYSGLFGLSQDEALNDAYWAELLKVRGEVNKAIEQARSDKRIGGALEAT</sequence>
<dbReference type="Proteomes" id="UP001438292">
    <property type="component" value="Unassembled WGS sequence"/>
</dbReference>
<keyword evidence="3" id="KW-0067">ATP-binding</keyword>
<dbReference type="GO" id="GO:0016874">
    <property type="term" value="F:ligase activity"/>
    <property type="evidence" value="ECO:0007669"/>
    <property type="project" value="UniProtKB-KW"/>
</dbReference>
<reference evidence="8 9" key="1">
    <citation type="submission" date="2024-05" db="EMBL/GenBank/DDBJ databases">
        <authorList>
            <person name="De Oliveira J.P."/>
            <person name="Noriler S.A."/>
            <person name="De Oliveira A.G."/>
            <person name="Sipoli D.S."/>
        </authorList>
    </citation>
    <scope>NUCLEOTIDE SEQUENCE [LARGE SCALE GENOMIC DNA]</scope>
    <source>
        <strain evidence="8 9">LABIM186</strain>
    </source>
</reference>
<dbReference type="Gene3D" id="1.10.730.20">
    <property type="match status" value="1"/>
</dbReference>
<dbReference type="SUPFAM" id="SSF47323">
    <property type="entry name" value="Anticodon-binding domain of a subclass of class I aminoacyl-tRNA synthetases"/>
    <property type="match status" value="1"/>
</dbReference>
<keyword evidence="1 8" id="KW-0436">Ligase</keyword>
<evidence type="ECO:0000313" key="8">
    <source>
        <dbReference type="EMBL" id="MEO3956596.1"/>
    </source>
</evidence>
<dbReference type="PANTHER" id="PTHR42765:SF1">
    <property type="entry name" value="ISOLEUCINE--TRNA LIGASE, MITOCHONDRIAL"/>
    <property type="match status" value="1"/>
</dbReference>
<dbReference type="InterPro" id="IPR009080">
    <property type="entry name" value="tRNAsynth_Ia_anticodon-bd"/>
</dbReference>
<dbReference type="InterPro" id="IPR033708">
    <property type="entry name" value="Anticodon_Ile_BEm"/>
</dbReference>
<name>A0ABV0H9J5_9NEIS</name>
<dbReference type="PANTHER" id="PTHR42765">
    <property type="entry name" value="SOLEUCYL-TRNA SYNTHETASE"/>
    <property type="match status" value="1"/>
</dbReference>
<accession>A0ABV0H9J5</accession>